<keyword evidence="3 6" id="KW-0812">Transmembrane</keyword>
<dbReference type="EMBL" id="FOCD01000002">
    <property type="protein sequence ID" value="SEN42747.1"/>
    <property type="molecule type" value="Genomic_DNA"/>
</dbReference>
<dbReference type="PROSITE" id="PS50850">
    <property type="entry name" value="MFS"/>
    <property type="match status" value="1"/>
</dbReference>
<keyword evidence="2" id="KW-0813">Transport</keyword>
<feature type="transmembrane region" description="Helical" evidence="6">
    <location>
        <begin position="319"/>
        <end position="336"/>
    </location>
</feature>
<evidence type="ECO:0000313" key="10">
    <source>
        <dbReference type="Proteomes" id="UP000027980"/>
    </source>
</evidence>
<evidence type="ECO:0000256" key="6">
    <source>
        <dbReference type="SAM" id="Phobius"/>
    </source>
</evidence>
<evidence type="ECO:0000256" key="4">
    <source>
        <dbReference type="ARBA" id="ARBA00022989"/>
    </source>
</evidence>
<evidence type="ECO:0000313" key="8">
    <source>
        <dbReference type="EMBL" id="AIF67656.1"/>
    </source>
</evidence>
<dbReference type="PANTHER" id="PTHR23519:SF1">
    <property type="entry name" value="AUTOPHAGY-RELATED PROTEIN 22"/>
    <property type="match status" value="1"/>
</dbReference>
<dbReference type="KEGG" id="tap:GZ22_14100"/>
<dbReference type="InterPro" id="IPR024671">
    <property type="entry name" value="Atg22-like"/>
</dbReference>
<evidence type="ECO:0000259" key="7">
    <source>
        <dbReference type="PROSITE" id="PS50850"/>
    </source>
</evidence>
<feature type="transmembrane region" description="Helical" evidence="6">
    <location>
        <begin position="342"/>
        <end position="364"/>
    </location>
</feature>
<feature type="transmembrane region" description="Helical" evidence="6">
    <location>
        <begin position="12"/>
        <end position="30"/>
    </location>
</feature>
<feature type="transmembrane region" description="Helical" evidence="6">
    <location>
        <begin position="408"/>
        <end position="429"/>
    </location>
</feature>
<evidence type="ECO:0000256" key="5">
    <source>
        <dbReference type="ARBA" id="ARBA00023136"/>
    </source>
</evidence>
<accession>A0AAX2EGE8</accession>
<dbReference type="RefSeq" id="WP_038563536.1">
    <property type="nucleotide sequence ID" value="NZ_CP008876.1"/>
</dbReference>
<evidence type="ECO:0000256" key="2">
    <source>
        <dbReference type="ARBA" id="ARBA00022448"/>
    </source>
</evidence>
<dbReference type="SUPFAM" id="SSF103473">
    <property type="entry name" value="MFS general substrate transporter"/>
    <property type="match status" value="1"/>
</dbReference>
<evidence type="ECO:0000256" key="3">
    <source>
        <dbReference type="ARBA" id="ARBA00022692"/>
    </source>
</evidence>
<feature type="domain" description="Major facilitator superfamily (MFS) profile" evidence="7">
    <location>
        <begin position="19"/>
        <end position="433"/>
    </location>
</feature>
<dbReference type="OrthoDB" id="9768783at2"/>
<evidence type="ECO:0000313" key="11">
    <source>
        <dbReference type="Proteomes" id="UP000199735"/>
    </source>
</evidence>
<gene>
    <name evidence="8" type="ORF">GZ22_14100</name>
    <name evidence="9" type="ORF">SAMN04489762_2223</name>
</gene>
<feature type="transmembrane region" description="Helical" evidence="6">
    <location>
        <begin position="99"/>
        <end position="120"/>
    </location>
</feature>
<dbReference type="AlphaFoldDB" id="A0A075LNH3"/>
<feature type="transmembrane region" description="Helical" evidence="6">
    <location>
        <begin position="67"/>
        <end position="87"/>
    </location>
</feature>
<feature type="transmembrane region" description="Helical" evidence="6">
    <location>
        <begin position="376"/>
        <end position="396"/>
    </location>
</feature>
<dbReference type="HOGENOM" id="CLU_017518_3_1_9"/>
<dbReference type="InterPro" id="IPR020846">
    <property type="entry name" value="MFS_dom"/>
</dbReference>
<keyword evidence="5 6" id="KW-0472">Membrane</keyword>
<dbReference type="InterPro" id="IPR050495">
    <property type="entry name" value="ATG22/LtaA_families"/>
</dbReference>
<protein>
    <submittedName>
        <fullName evidence="8 9">MFS transporter</fullName>
    </submittedName>
</protein>
<feature type="transmembrane region" description="Helical" evidence="6">
    <location>
        <begin position="167"/>
        <end position="192"/>
    </location>
</feature>
<dbReference type="InterPro" id="IPR036259">
    <property type="entry name" value="MFS_trans_sf"/>
</dbReference>
<comment type="subcellular location">
    <subcellularLocation>
        <location evidence="1">Cell membrane</location>
        <topology evidence="1">Multi-pass membrane protein</topology>
    </subcellularLocation>
</comment>
<dbReference type="PANTHER" id="PTHR23519">
    <property type="entry name" value="AUTOPHAGY-RELATED PROTEIN 22"/>
    <property type="match status" value="1"/>
</dbReference>
<dbReference type="GO" id="GO:0022857">
    <property type="term" value="F:transmembrane transporter activity"/>
    <property type="evidence" value="ECO:0007669"/>
    <property type="project" value="InterPro"/>
</dbReference>
<name>A0A075LNH3_9BACI</name>
<feature type="transmembrane region" description="Helical" evidence="6">
    <location>
        <begin position="257"/>
        <end position="283"/>
    </location>
</feature>
<sequence>MESKRLRQKPDQNRGFGFLLSLPILSWALYDFANTIFSSNITTIFFPFYVTDSIGNTAEMEQLGNTLIAYANALASFFLVIFSPLFGVWIDKTGYKQRYIIRFAAVSILCTVLMGVFAGWNTETTLWGLPAPFVATVLVFVLAKFFYNSSLIFYDAKISDLVPRNRLSTLSGFGVAVGYMGTLVGLLVYFLLDDGYEYVFLATAGLYLVFTLPLVFFLKEKKSVQKQSSVSLLTGYKEIIATFKEIRKHRSILQFMVAYFFVNDAIATTIAVMSVYAVTVVGFSSGQFIILYLVSTVTAIIGSFCFGQIANRVGAHRSFSFVALIMVVALTVGVLATAQWMFWIAGSLFGIALGSIWVTSRILIVDLSPVEKQGQFFGLFAFSGKVSSIIGPMIYGSITLGLRGYGDLASRIALTSLIVLTLIGLLIHVAKKKIPDRMAAR</sequence>
<accession>A0A075LNH3</accession>
<dbReference type="Gene3D" id="1.20.1250.20">
    <property type="entry name" value="MFS general substrate transporter like domains"/>
    <property type="match status" value="1"/>
</dbReference>
<dbReference type="Proteomes" id="UP000199735">
    <property type="component" value="Unassembled WGS sequence"/>
</dbReference>
<dbReference type="Pfam" id="PF11700">
    <property type="entry name" value="ATG22"/>
    <property type="match status" value="1"/>
</dbReference>
<reference evidence="8 10" key="1">
    <citation type="submission" date="2014-07" db="EMBL/GenBank/DDBJ databases">
        <title>Complete genome sequence of a moderately halophilic bacterium Terribacillus aidingensis MP602, isolated from Cryptomeria fortunei in Tianmu mountain in China.</title>
        <authorList>
            <person name="Wang Y."/>
            <person name="Lu P."/>
            <person name="Zhang L."/>
        </authorList>
    </citation>
    <scope>NUCLEOTIDE SEQUENCE [LARGE SCALE GENOMIC DNA]</scope>
    <source>
        <strain evidence="8 10">MP602</strain>
    </source>
</reference>
<evidence type="ECO:0000256" key="1">
    <source>
        <dbReference type="ARBA" id="ARBA00004651"/>
    </source>
</evidence>
<proteinExistence type="predicted"/>
<reference evidence="9 11" key="2">
    <citation type="submission" date="2016-10" db="EMBL/GenBank/DDBJ databases">
        <authorList>
            <person name="Varghese N."/>
            <person name="Submissions S."/>
        </authorList>
    </citation>
    <scope>NUCLEOTIDE SEQUENCE [LARGE SCALE GENOMIC DNA]</scope>
    <source>
        <strain evidence="9 11">DSM 21619</strain>
    </source>
</reference>
<organism evidence="8 10">
    <name type="scientific">Terribacillus saccharophilus</name>
    <dbReference type="NCBI Taxonomy" id="361277"/>
    <lineage>
        <taxon>Bacteria</taxon>
        <taxon>Bacillati</taxon>
        <taxon>Bacillota</taxon>
        <taxon>Bacilli</taxon>
        <taxon>Bacillales</taxon>
        <taxon>Bacillaceae</taxon>
        <taxon>Terribacillus</taxon>
    </lineage>
</organism>
<dbReference type="GeneID" id="34222082"/>
<dbReference type="GO" id="GO:0005886">
    <property type="term" value="C:plasma membrane"/>
    <property type="evidence" value="ECO:0007669"/>
    <property type="project" value="UniProtKB-SubCell"/>
</dbReference>
<evidence type="ECO:0000313" key="9">
    <source>
        <dbReference type="EMBL" id="SEN42747.1"/>
    </source>
</evidence>
<keyword evidence="4 6" id="KW-1133">Transmembrane helix</keyword>
<feature type="transmembrane region" description="Helical" evidence="6">
    <location>
        <begin position="289"/>
        <end position="307"/>
    </location>
</feature>
<dbReference type="Proteomes" id="UP000027980">
    <property type="component" value="Chromosome"/>
</dbReference>
<feature type="transmembrane region" description="Helical" evidence="6">
    <location>
        <begin position="126"/>
        <end position="147"/>
    </location>
</feature>
<dbReference type="EMBL" id="CP008876">
    <property type="protein sequence ID" value="AIF67656.1"/>
    <property type="molecule type" value="Genomic_DNA"/>
</dbReference>
<feature type="transmembrane region" description="Helical" evidence="6">
    <location>
        <begin position="198"/>
        <end position="218"/>
    </location>
</feature>